<dbReference type="RefSeq" id="XP_002674257.1">
    <property type="nucleotide sequence ID" value="XM_002674211.1"/>
</dbReference>
<sequence length="464" mass="55020">MPLTDLNFFKRRKMNASKETSSIQLSEGFKQLFSIKDIFQSIVMGGFISLPDAIRMSLVCKDWFQMIESTESYNMFLKCFIQSSTKHLSKLTIQNSTNGTDISLTKDHAKIIYEMIRGWSCVRSCQSNRSFYFTENNNYPYIGDQHVVSAQQFFTPHLINTNLTIVPDNIPSRKKEIFGLFYNIGNENEEFNFEKIYWAQKEIVYNYEEYFFLPMIKLTRKKGSNINWKDIYFGSCAEWRDEHKELIRNITKDGKTFVVDSNLSYVFGSCFDGEVEHKILKNIRKCSRFTLRHLPYEFLHGNFNDDDDDTKPNSHKGGLNDFFNLTLKKMLYRYLKMNLLNIPICREYIFTFLIYLSKKLHYAHRFSFYHDSQLEGSSLIQLGADEQVMDWLNEYKKCECKNYDEIFHTIVRVELDYYGSIQGEEVKSHLYVLSLKKDDENEICNFEFVDYHYYNYKIVGEILS</sequence>
<dbReference type="VEuPathDB" id="AmoebaDB:NAEGRDRAFT_70684"/>
<organism evidence="2">
    <name type="scientific">Naegleria gruberi</name>
    <name type="common">Amoeba</name>
    <dbReference type="NCBI Taxonomy" id="5762"/>
    <lineage>
        <taxon>Eukaryota</taxon>
        <taxon>Discoba</taxon>
        <taxon>Heterolobosea</taxon>
        <taxon>Tetramitia</taxon>
        <taxon>Eutetramitia</taxon>
        <taxon>Vahlkampfiidae</taxon>
        <taxon>Naegleria</taxon>
    </lineage>
</organism>
<evidence type="ECO:0000313" key="2">
    <source>
        <dbReference type="Proteomes" id="UP000006671"/>
    </source>
</evidence>
<dbReference type="Proteomes" id="UP000006671">
    <property type="component" value="Unassembled WGS sequence"/>
</dbReference>
<gene>
    <name evidence="1" type="ORF">NAEGRDRAFT_70684</name>
</gene>
<dbReference type="AlphaFoldDB" id="D2VP05"/>
<evidence type="ECO:0000313" key="1">
    <source>
        <dbReference type="EMBL" id="EFC41513.1"/>
    </source>
</evidence>
<proteinExistence type="predicted"/>
<dbReference type="OMA" id="TFINDHE"/>
<name>D2VP05_NAEGR</name>
<dbReference type="KEGG" id="ngr:NAEGRDRAFT_70684"/>
<protein>
    <submittedName>
        <fullName evidence="1">Predicted protein</fullName>
    </submittedName>
</protein>
<keyword evidence="2" id="KW-1185">Reference proteome</keyword>
<dbReference type="EMBL" id="GG738885">
    <property type="protein sequence ID" value="EFC41513.1"/>
    <property type="molecule type" value="Genomic_DNA"/>
</dbReference>
<dbReference type="InParanoid" id="D2VP05"/>
<dbReference type="GeneID" id="8851191"/>
<dbReference type="OrthoDB" id="10678164at2759"/>
<reference evidence="1 2" key="1">
    <citation type="journal article" date="2010" name="Cell">
        <title>The genome of Naegleria gruberi illuminates early eukaryotic versatility.</title>
        <authorList>
            <person name="Fritz-Laylin L.K."/>
            <person name="Prochnik S.E."/>
            <person name="Ginger M.L."/>
            <person name="Dacks J.B."/>
            <person name="Carpenter M.L."/>
            <person name="Field M.C."/>
            <person name="Kuo A."/>
            <person name="Paredez A."/>
            <person name="Chapman J."/>
            <person name="Pham J."/>
            <person name="Shu S."/>
            <person name="Neupane R."/>
            <person name="Cipriano M."/>
            <person name="Mancuso J."/>
            <person name="Tu H."/>
            <person name="Salamov A."/>
            <person name="Lindquist E."/>
            <person name="Shapiro H."/>
            <person name="Lucas S."/>
            <person name="Grigoriev I.V."/>
            <person name="Cande W.Z."/>
            <person name="Fulton C."/>
            <person name="Rokhsar D.S."/>
            <person name="Dawson S.C."/>
        </authorList>
    </citation>
    <scope>NUCLEOTIDE SEQUENCE [LARGE SCALE GENOMIC DNA]</scope>
    <source>
        <strain evidence="1 2">NEG-M</strain>
    </source>
</reference>
<accession>D2VP05</accession>